<accession>A0A0P8DZS3</accession>
<organism evidence="7 8">
    <name type="scientific">Candidatus Methanoperedens nitratireducens</name>
    <dbReference type="NCBI Taxonomy" id="1392998"/>
    <lineage>
        <taxon>Archaea</taxon>
        <taxon>Methanobacteriati</taxon>
        <taxon>Methanobacteriota</taxon>
        <taxon>Stenosarchaea group</taxon>
        <taxon>Methanomicrobia</taxon>
        <taxon>Methanosarcinales</taxon>
        <taxon>ANME-2 cluster</taxon>
        <taxon>Candidatus Methanoperedentaceae</taxon>
        <taxon>Candidatus Methanoperedens</taxon>
    </lineage>
</organism>
<evidence type="ECO:0000259" key="6">
    <source>
        <dbReference type="SMART" id="SM00887"/>
    </source>
</evidence>
<dbReference type="EMBL" id="LKCM01000151">
    <property type="protein sequence ID" value="KPQ43400.1"/>
    <property type="molecule type" value="Genomic_DNA"/>
</dbReference>
<keyword evidence="2" id="KW-0349">Heme</keyword>
<evidence type="ECO:0000256" key="2">
    <source>
        <dbReference type="ARBA" id="ARBA00022617"/>
    </source>
</evidence>
<keyword evidence="3" id="KW-0479">Metal-binding</keyword>
<keyword evidence="4" id="KW-0249">Electron transport</keyword>
<name>A0A0P8DZS3_9EURY</name>
<feature type="domain" description="Cytochrome c-552/DMSO reductase-like haem-binding" evidence="6">
    <location>
        <begin position="58"/>
        <end position="267"/>
    </location>
</feature>
<evidence type="ECO:0000256" key="5">
    <source>
        <dbReference type="ARBA" id="ARBA00023004"/>
    </source>
</evidence>
<dbReference type="Proteomes" id="UP000050360">
    <property type="component" value="Unassembled WGS sequence"/>
</dbReference>
<comment type="caution">
    <text evidence="7">The sequence shown here is derived from an EMBL/GenBank/DDBJ whole genome shotgun (WGS) entry which is preliminary data.</text>
</comment>
<evidence type="ECO:0000256" key="1">
    <source>
        <dbReference type="ARBA" id="ARBA00022448"/>
    </source>
</evidence>
<gene>
    <name evidence="7" type="ORF">MPEBLZ_02038</name>
</gene>
<dbReference type="Gene3D" id="2.60.40.1190">
    <property type="match status" value="1"/>
</dbReference>
<protein>
    <submittedName>
        <fullName evidence="7">Nitrate reductase gamma subunit</fullName>
    </submittedName>
</protein>
<dbReference type="SMART" id="SM00887">
    <property type="entry name" value="EB_dh"/>
    <property type="match status" value="1"/>
</dbReference>
<dbReference type="Pfam" id="PF09459">
    <property type="entry name" value="EB_dh"/>
    <property type="match status" value="1"/>
</dbReference>
<proteinExistence type="predicted"/>
<evidence type="ECO:0000313" key="7">
    <source>
        <dbReference type="EMBL" id="KPQ43400.1"/>
    </source>
</evidence>
<evidence type="ECO:0000256" key="4">
    <source>
        <dbReference type="ARBA" id="ARBA00022982"/>
    </source>
</evidence>
<dbReference type="GO" id="GO:0046872">
    <property type="term" value="F:metal ion binding"/>
    <property type="evidence" value="ECO:0007669"/>
    <property type="project" value="UniProtKB-KW"/>
</dbReference>
<reference evidence="7 8" key="1">
    <citation type="submission" date="2015-09" db="EMBL/GenBank/DDBJ databases">
        <title>A metagenomics-based metabolic model of nitrate-dependent anaerobic oxidation of methane by Methanoperedens-like archaea.</title>
        <authorList>
            <person name="Arshad A."/>
            <person name="Speth D.R."/>
            <person name="De Graaf R.M."/>
            <person name="Op Den Camp H.J."/>
            <person name="Jetten M.S."/>
            <person name="Welte C.U."/>
        </authorList>
    </citation>
    <scope>NUCLEOTIDE SEQUENCE [LARGE SCALE GENOMIC DNA]</scope>
</reference>
<keyword evidence="1" id="KW-0813">Transport</keyword>
<evidence type="ECO:0000256" key="3">
    <source>
        <dbReference type="ARBA" id="ARBA00022723"/>
    </source>
</evidence>
<keyword evidence="5" id="KW-0408">Iron</keyword>
<evidence type="ECO:0000313" key="8">
    <source>
        <dbReference type="Proteomes" id="UP000050360"/>
    </source>
</evidence>
<dbReference type="GO" id="GO:0020037">
    <property type="term" value="F:heme binding"/>
    <property type="evidence" value="ECO:0007669"/>
    <property type="project" value="InterPro"/>
</dbReference>
<dbReference type="InterPro" id="IPR019020">
    <property type="entry name" value="Cyt-c552/DMSO_Rdtase_haem-bd"/>
</dbReference>
<dbReference type="AlphaFoldDB" id="A0A0P8DZS3"/>
<sequence length="284" mass="31993">MKKNNIILIIVVAISSVALAYYGLELSSGILAATQASQMPMEVQFIDKDIDLEKGIFPEIWESIHPIDIEMEYQVMVLPWGKSLINPVTVKSFHNGKEIYFYMSWKDDTEDRIIGTSRFSDAAAIMFPIGKNVQNSTIMMGFMGNGSNIWQWKASQDNEYWLNKTSKIEAYTDYYYPFEDNETLIVSKVTPGSAVNDLMVIRVGTLTPKPAQNVQGRGLWDNGTWQVVFKRSLNITDPEYDADFNTVKRIAIAVWNGANGDRGGRKSIAHDWTTLEIIPVGGTK</sequence>